<evidence type="ECO:0000256" key="1">
    <source>
        <dbReference type="SAM" id="MobiDB-lite"/>
    </source>
</evidence>
<dbReference type="PANTHER" id="PTHR36767:SF1">
    <property type="entry name" value="OS05G0126200 PROTEIN"/>
    <property type="match status" value="1"/>
</dbReference>
<sequence>MGLRVLRALVRPLAITRRLSQMPSLPLPQGSRSGLILKETAVCRPAPFHFPWAASGVVAGSGFHSLTDTRFPKRRPGFAPRRKRASLRPPGPYAWVQHAPGEPTPSSQPNRGSIKARGRKAKKRIKQVKAFILSEKKKRQAQYTESRKKKNMEKIERKMAAVAREKAWAQRLVELQQLEAAKRSAMAS</sequence>
<keyword evidence="4" id="KW-1185">Reference proteome</keyword>
<protein>
    <submittedName>
        <fullName evidence="3">Uncharacterized protein</fullName>
    </submittedName>
</protein>
<dbReference type="CDD" id="cd23700">
    <property type="entry name" value="At3g51010"/>
    <property type="match status" value="1"/>
</dbReference>
<proteinExistence type="predicted"/>
<dbReference type="EMBL" id="LR743588">
    <property type="protein sequence ID" value="CAA2615003.1"/>
    <property type="molecule type" value="Genomic_DNA"/>
</dbReference>
<feature type="compositionally biased region" description="Basic residues" evidence="1">
    <location>
        <begin position="72"/>
        <end position="86"/>
    </location>
</feature>
<dbReference type="PANTHER" id="PTHR36767">
    <property type="entry name" value="OS05G0126200 PROTEIN"/>
    <property type="match status" value="1"/>
</dbReference>
<dbReference type="EMBL" id="LR746264">
    <property type="protein sequence ID" value="CAA7389444.1"/>
    <property type="molecule type" value="Genomic_DNA"/>
</dbReference>
<dbReference type="Proteomes" id="UP000663760">
    <property type="component" value="Chromosome 1"/>
</dbReference>
<evidence type="ECO:0000313" key="3">
    <source>
        <dbReference type="EMBL" id="CAA7389444.1"/>
    </source>
</evidence>
<dbReference type="OrthoDB" id="1921449at2759"/>
<feature type="region of interest" description="Disordered" evidence="1">
    <location>
        <begin position="69"/>
        <end position="121"/>
    </location>
</feature>
<evidence type="ECO:0000313" key="2">
    <source>
        <dbReference type="EMBL" id="CAA2615003.1"/>
    </source>
</evidence>
<dbReference type="AlphaFoldDB" id="A0A7I8K116"/>
<evidence type="ECO:0000313" key="4">
    <source>
        <dbReference type="Proteomes" id="UP000663760"/>
    </source>
</evidence>
<gene>
    <name evidence="2" type="ORF">SI7747_01001366</name>
    <name evidence="3" type="ORF">SI8410_01001492</name>
</gene>
<organism evidence="3 4">
    <name type="scientific">Spirodela intermedia</name>
    <name type="common">Intermediate duckweed</name>
    <dbReference type="NCBI Taxonomy" id="51605"/>
    <lineage>
        <taxon>Eukaryota</taxon>
        <taxon>Viridiplantae</taxon>
        <taxon>Streptophyta</taxon>
        <taxon>Embryophyta</taxon>
        <taxon>Tracheophyta</taxon>
        <taxon>Spermatophyta</taxon>
        <taxon>Magnoliopsida</taxon>
        <taxon>Liliopsida</taxon>
        <taxon>Araceae</taxon>
        <taxon>Lemnoideae</taxon>
        <taxon>Spirodela</taxon>
    </lineage>
</organism>
<name>A0A7I8K116_SPIIN</name>
<reference evidence="3" key="1">
    <citation type="submission" date="2020-02" db="EMBL/GenBank/DDBJ databases">
        <authorList>
            <person name="Scholz U."/>
            <person name="Mascher M."/>
            <person name="Fiebig A."/>
        </authorList>
    </citation>
    <scope>NUCLEOTIDE SEQUENCE</scope>
</reference>
<accession>A0A7I8K116</accession>
<dbReference type="GO" id="GO:0005739">
    <property type="term" value="C:mitochondrion"/>
    <property type="evidence" value="ECO:0007669"/>
    <property type="project" value="TreeGrafter"/>
</dbReference>